<keyword evidence="3 7" id="KW-0732">Signal</keyword>
<dbReference type="Gene3D" id="3.10.450.70">
    <property type="entry name" value="Disulphide bond isomerase, DsbC/G, N-terminal"/>
    <property type="match status" value="1"/>
</dbReference>
<dbReference type="RefSeq" id="WP_076584598.1">
    <property type="nucleotide sequence ID" value="NZ_FTLW01000001.1"/>
</dbReference>
<evidence type="ECO:0000259" key="10">
    <source>
        <dbReference type="Pfam" id="PF13098"/>
    </source>
</evidence>
<dbReference type="STRING" id="1604334.SAMN05421546_0181"/>
<name>A0A1N6NAI1_9GAMM</name>
<dbReference type="InterPro" id="IPR012336">
    <property type="entry name" value="Thioredoxin-like_fold"/>
</dbReference>
<dbReference type="Gene3D" id="3.40.30.10">
    <property type="entry name" value="Glutaredoxin"/>
    <property type="match status" value="1"/>
</dbReference>
<comment type="similarity">
    <text evidence="2 7">Belongs to the thioredoxin family. DsbC subfamily.</text>
</comment>
<evidence type="ECO:0000313" key="12">
    <source>
        <dbReference type="Proteomes" id="UP000241788"/>
    </source>
</evidence>
<dbReference type="Pfam" id="PF10411">
    <property type="entry name" value="DsbC_N"/>
    <property type="match status" value="1"/>
</dbReference>
<dbReference type="SUPFAM" id="SSF54423">
    <property type="entry name" value="DsbC/DsbG N-terminal domain-like"/>
    <property type="match status" value="1"/>
</dbReference>
<comment type="function">
    <text evidence="7">Required for disulfide bond formation in some periplasmic proteins. Acts by transferring its disulfide bond to other proteins and is reduced in the process.</text>
</comment>
<keyword evidence="12" id="KW-1185">Reference proteome</keyword>
<evidence type="ECO:0000256" key="7">
    <source>
        <dbReference type="RuleBase" id="RU364038"/>
    </source>
</evidence>
<sequence length="266" mass="28478">MKKALLIAVLGGMSVVACAQSKAPAETAKPADAPAATTAPTDPKVAPGSADAKAIAAIRQLNSQVVIDKVGPAPMPGYREVVVSGQVLYVSDDGRYLMQGALLDMQTKRDMAQATLASVRKDLLAQVPKSERIIFSPPNPKYTVAIFTDVECGYCRKMHADIAEYNKLGIGFEYLAYPRMGPGSPDFAKMEAVWCSKDRPKALTEAKGDRAVKSERCTSPVMRHYDIGRRSGLTGTPLIVAANGMSPPGYLPPAELLRWLDANGKL</sequence>
<dbReference type="PANTHER" id="PTHR35272">
    <property type="entry name" value="THIOL:DISULFIDE INTERCHANGE PROTEIN DSBC-RELATED"/>
    <property type="match status" value="1"/>
</dbReference>
<dbReference type="InterPro" id="IPR009094">
    <property type="entry name" value="DiS-bond_isomerase_DsbC/G_N_sf"/>
</dbReference>
<organism evidence="11 12">
    <name type="scientific">Solilutibacter tolerans</name>
    <dbReference type="NCBI Taxonomy" id="1604334"/>
    <lineage>
        <taxon>Bacteria</taxon>
        <taxon>Pseudomonadati</taxon>
        <taxon>Pseudomonadota</taxon>
        <taxon>Gammaproteobacteria</taxon>
        <taxon>Lysobacterales</taxon>
        <taxon>Lysobacteraceae</taxon>
        <taxon>Solilutibacter</taxon>
    </lineage>
</organism>
<dbReference type="PANTHER" id="PTHR35272:SF3">
    <property type="entry name" value="THIOL:DISULFIDE INTERCHANGE PROTEIN DSBC"/>
    <property type="match status" value="1"/>
</dbReference>
<dbReference type="GO" id="GO:0042597">
    <property type="term" value="C:periplasmic space"/>
    <property type="evidence" value="ECO:0007669"/>
    <property type="project" value="UniProtKB-SubCell"/>
</dbReference>
<keyword evidence="4 7" id="KW-0574">Periplasm</keyword>
<keyword evidence="5" id="KW-1015">Disulfide bond</keyword>
<dbReference type="Pfam" id="PF13098">
    <property type="entry name" value="Thioredoxin_2"/>
    <property type="match status" value="1"/>
</dbReference>
<evidence type="ECO:0000259" key="9">
    <source>
        <dbReference type="Pfam" id="PF10411"/>
    </source>
</evidence>
<proteinExistence type="inferred from homology"/>
<evidence type="ECO:0000256" key="1">
    <source>
        <dbReference type="ARBA" id="ARBA00004418"/>
    </source>
</evidence>
<reference evidence="12" key="1">
    <citation type="submission" date="2017-01" db="EMBL/GenBank/DDBJ databases">
        <authorList>
            <person name="Varghese N."/>
            <person name="Submissions S."/>
        </authorList>
    </citation>
    <scope>NUCLEOTIDE SEQUENCE [LARGE SCALE GENOMIC DNA]</scope>
    <source>
        <strain evidence="12">UM1</strain>
    </source>
</reference>
<dbReference type="Proteomes" id="UP000241788">
    <property type="component" value="Unassembled WGS sequence"/>
</dbReference>
<comment type="subcellular location">
    <subcellularLocation>
        <location evidence="1 7">Periplasm</location>
    </subcellularLocation>
</comment>
<evidence type="ECO:0000256" key="8">
    <source>
        <dbReference type="SAM" id="MobiDB-lite"/>
    </source>
</evidence>
<dbReference type="SUPFAM" id="SSF52833">
    <property type="entry name" value="Thioredoxin-like"/>
    <property type="match status" value="1"/>
</dbReference>
<dbReference type="InterPro" id="IPR036249">
    <property type="entry name" value="Thioredoxin-like_sf"/>
</dbReference>
<keyword evidence="6 7" id="KW-0676">Redox-active center</keyword>
<evidence type="ECO:0000256" key="4">
    <source>
        <dbReference type="ARBA" id="ARBA00022764"/>
    </source>
</evidence>
<dbReference type="PROSITE" id="PS51257">
    <property type="entry name" value="PROKAR_LIPOPROTEIN"/>
    <property type="match status" value="1"/>
</dbReference>
<evidence type="ECO:0000256" key="6">
    <source>
        <dbReference type="ARBA" id="ARBA00023284"/>
    </source>
</evidence>
<dbReference type="CDD" id="cd03020">
    <property type="entry name" value="DsbA_DsbC_DsbG"/>
    <property type="match status" value="1"/>
</dbReference>
<dbReference type="InterPro" id="IPR033954">
    <property type="entry name" value="DiS-bond_Isoase_DsbC/G"/>
</dbReference>
<evidence type="ECO:0000256" key="3">
    <source>
        <dbReference type="ARBA" id="ARBA00022729"/>
    </source>
</evidence>
<gene>
    <name evidence="11" type="ORF">SAMN05421546_0181</name>
</gene>
<accession>A0A1N6NAI1</accession>
<feature type="chain" id="PRO_5011826785" description="Thiol:disulfide interchange protein" evidence="7">
    <location>
        <begin position="20"/>
        <end position="266"/>
    </location>
</feature>
<feature type="region of interest" description="Disordered" evidence="8">
    <location>
        <begin position="26"/>
        <end position="47"/>
    </location>
</feature>
<protein>
    <recommendedName>
        <fullName evidence="7">Thiol:disulfide interchange protein</fullName>
    </recommendedName>
</protein>
<feature type="domain" description="Thioredoxin-like fold" evidence="10">
    <location>
        <begin position="139"/>
        <end position="260"/>
    </location>
</feature>
<dbReference type="InterPro" id="IPR051470">
    <property type="entry name" value="Thiol:disulfide_interchange"/>
</dbReference>
<dbReference type="EMBL" id="FTLW01000001">
    <property type="protein sequence ID" value="SIP89012.1"/>
    <property type="molecule type" value="Genomic_DNA"/>
</dbReference>
<feature type="signal peptide" evidence="7">
    <location>
        <begin position="1"/>
        <end position="19"/>
    </location>
</feature>
<dbReference type="InterPro" id="IPR018950">
    <property type="entry name" value="DiS-bond_isomerase_DsbC/G_N"/>
</dbReference>
<dbReference type="OrthoDB" id="12976at2"/>
<evidence type="ECO:0000256" key="5">
    <source>
        <dbReference type="ARBA" id="ARBA00023157"/>
    </source>
</evidence>
<feature type="domain" description="Disulphide bond isomerase DsbC/G N-terminal" evidence="9">
    <location>
        <begin position="50"/>
        <end position="112"/>
    </location>
</feature>
<evidence type="ECO:0000256" key="2">
    <source>
        <dbReference type="ARBA" id="ARBA00009813"/>
    </source>
</evidence>
<dbReference type="AlphaFoldDB" id="A0A1N6NAI1"/>
<evidence type="ECO:0000313" key="11">
    <source>
        <dbReference type="EMBL" id="SIP89012.1"/>
    </source>
</evidence>